<keyword evidence="2" id="KW-1185">Reference proteome</keyword>
<protein>
    <submittedName>
        <fullName evidence="1">Uncharacterized protein</fullName>
    </submittedName>
</protein>
<gene>
    <name evidence="1" type="ORF">ACJIZ3_010905</name>
</gene>
<organism evidence="1 2">
    <name type="scientific">Penstemon smallii</name>
    <dbReference type="NCBI Taxonomy" id="265156"/>
    <lineage>
        <taxon>Eukaryota</taxon>
        <taxon>Viridiplantae</taxon>
        <taxon>Streptophyta</taxon>
        <taxon>Embryophyta</taxon>
        <taxon>Tracheophyta</taxon>
        <taxon>Spermatophyta</taxon>
        <taxon>Magnoliopsida</taxon>
        <taxon>eudicotyledons</taxon>
        <taxon>Gunneridae</taxon>
        <taxon>Pentapetalae</taxon>
        <taxon>asterids</taxon>
        <taxon>lamiids</taxon>
        <taxon>Lamiales</taxon>
        <taxon>Plantaginaceae</taxon>
        <taxon>Cheloneae</taxon>
        <taxon>Penstemon</taxon>
    </lineage>
</organism>
<proteinExistence type="predicted"/>
<dbReference type="Proteomes" id="UP001634393">
    <property type="component" value="Unassembled WGS sequence"/>
</dbReference>
<accession>A0ABD3UKG4</accession>
<evidence type="ECO:0000313" key="1">
    <source>
        <dbReference type="EMBL" id="KAL3849023.1"/>
    </source>
</evidence>
<evidence type="ECO:0000313" key="2">
    <source>
        <dbReference type="Proteomes" id="UP001634393"/>
    </source>
</evidence>
<sequence>MLEVAIFVIMSYTYDICTM</sequence>
<name>A0ABD3UKG4_9LAMI</name>
<dbReference type="AlphaFoldDB" id="A0ABD3UKG4"/>
<comment type="caution">
    <text evidence="1">The sequence shown here is derived from an EMBL/GenBank/DDBJ whole genome shotgun (WGS) entry which is preliminary data.</text>
</comment>
<dbReference type="EMBL" id="JBJXBP010000001">
    <property type="protein sequence ID" value="KAL3849023.1"/>
    <property type="molecule type" value="Genomic_DNA"/>
</dbReference>
<reference evidence="1 2" key="1">
    <citation type="submission" date="2024-12" db="EMBL/GenBank/DDBJ databases">
        <title>The unique morphological basis and parallel evolutionary history of personate flowers in Penstemon.</title>
        <authorList>
            <person name="Depatie T.H."/>
            <person name="Wessinger C.A."/>
        </authorList>
    </citation>
    <scope>NUCLEOTIDE SEQUENCE [LARGE SCALE GENOMIC DNA]</scope>
    <source>
        <strain evidence="1">WTNN_2</strain>
        <tissue evidence="1">Leaf</tissue>
    </source>
</reference>